<accession>A0A1I1KJY6</accession>
<dbReference type="OrthoDB" id="9803916at2"/>
<dbReference type="Pfam" id="PF12706">
    <property type="entry name" value="Lactamase_B_2"/>
    <property type="match status" value="1"/>
</dbReference>
<dbReference type="SMART" id="SM00849">
    <property type="entry name" value="Lactamase_B"/>
    <property type="match status" value="1"/>
</dbReference>
<dbReference type="InterPro" id="IPR036866">
    <property type="entry name" value="RibonucZ/Hydroxyglut_hydro"/>
</dbReference>
<gene>
    <name evidence="2" type="ORF">SAMN05421848_2017</name>
</gene>
<dbReference type="EMBL" id="FOLY01000004">
    <property type="protein sequence ID" value="SFC60885.1"/>
    <property type="molecule type" value="Genomic_DNA"/>
</dbReference>
<dbReference type="InterPro" id="IPR001279">
    <property type="entry name" value="Metallo-B-lactamas"/>
</dbReference>
<reference evidence="3" key="1">
    <citation type="submission" date="2016-10" db="EMBL/GenBank/DDBJ databases">
        <authorList>
            <person name="Varghese N."/>
            <person name="Submissions S."/>
        </authorList>
    </citation>
    <scope>NUCLEOTIDE SEQUENCE [LARGE SCALE GENOMIC DNA]</scope>
    <source>
        <strain evidence="3">DSM 23439</strain>
    </source>
</reference>
<feature type="domain" description="Metallo-beta-lactamase" evidence="1">
    <location>
        <begin position="11"/>
        <end position="187"/>
    </location>
</feature>
<evidence type="ECO:0000259" key="1">
    <source>
        <dbReference type="SMART" id="SM00849"/>
    </source>
</evidence>
<dbReference type="InterPro" id="IPR052533">
    <property type="entry name" value="WalJ/YycJ-like"/>
</dbReference>
<dbReference type="STRING" id="402385.SAMN05421848_2017"/>
<dbReference type="AlphaFoldDB" id="A0A1I1KJY6"/>
<dbReference type="PANTHER" id="PTHR47619">
    <property type="entry name" value="METALLO-HYDROLASE YYCJ-RELATED"/>
    <property type="match status" value="1"/>
</dbReference>
<sequence>MRFASLGSGSRGNATLVSSGATTVLVDCGFGIREAVKRMQTLHMDPATLAGILVTHEHIDHVRGVPALARRFGLTVYMTVGSWLALQPDPAISVVLITPEETRSIGELDITPVTVPHDAREPVQYLIEAGARRLGLLTDLGMVTPHVLKRYRQCDALFIECNHDPRMLANGPYPPSLKRRVSGRLGHLSNRQAVELLQALGTDRLQRLVASHLSEKNNLPELAFDALRPLLDNDESRLVIARQGRTVDWQSVS</sequence>
<keyword evidence="3" id="KW-1185">Reference proteome</keyword>
<evidence type="ECO:0000313" key="2">
    <source>
        <dbReference type="EMBL" id="SFC60885.1"/>
    </source>
</evidence>
<protein>
    <submittedName>
        <fullName evidence="2">Phosphoribosyl 1,2-cyclic phosphodiesterase</fullName>
    </submittedName>
</protein>
<dbReference type="Proteomes" id="UP000199046">
    <property type="component" value="Unassembled WGS sequence"/>
</dbReference>
<proteinExistence type="predicted"/>
<dbReference type="PANTHER" id="PTHR47619:SF1">
    <property type="entry name" value="EXODEOXYRIBONUCLEASE WALJ"/>
    <property type="match status" value="1"/>
</dbReference>
<evidence type="ECO:0000313" key="3">
    <source>
        <dbReference type="Proteomes" id="UP000199046"/>
    </source>
</evidence>
<name>A0A1I1KJY6_9GAMM</name>
<dbReference type="Gene3D" id="3.60.15.10">
    <property type="entry name" value="Ribonuclease Z/Hydroxyacylglutathione hydrolase-like"/>
    <property type="match status" value="1"/>
</dbReference>
<dbReference type="SUPFAM" id="SSF56281">
    <property type="entry name" value="Metallo-hydrolase/oxidoreductase"/>
    <property type="match status" value="1"/>
</dbReference>
<organism evidence="2 3">
    <name type="scientific">Kushneria avicenniae</name>
    <dbReference type="NCBI Taxonomy" id="402385"/>
    <lineage>
        <taxon>Bacteria</taxon>
        <taxon>Pseudomonadati</taxon>
        <taxon>Pseudomonadota</taxon>
        <taxon>Gammaproteobacteria</taxon>
        <taxon>Oceanospirillales</taxon>
        <taxon>Halomonadaceae</taxon>
        <taxon>Kushneria</taxon>
    </lineage>
</organism>
<dbReference type="RefSeq" id="WP_090133564.1">
    <property type="nucleotide sequence ID" value="NZ_FOLY01000004.1"/>
</dbReference>